<dbReference type="InterPro" id="IPR027268">
    <property type="entry name" value="Peptidase_M4/M1_CTD_sf"/>
</dbReference>
<keyword evidence="17" id="KW-1185">Reference proteome</keyword>
<dbReference type="OrthoDB" id="100605at2"/>
<evidence type="ECO:0000256" key="5">
    <source>
        <dbReference type="ARBA" id="ARBA00022438"/>
    </source>
</evidence>
<name>A0A921TGT1_9GAMM</name>
<dbReference type="PANTHER" id="PTHR11533">
    <property type="entry name" value="PROTEASE M1 ZINC METALLOPROTEASE"/>
    <property type="match status" value="1"/>
</dbReference>
<dbReference type="EC" id="3.4.11.2" evidence="3"/>
<dbReference type="InterPro" id="IPR034016">
    <property type="entry name" value="M1_APN-typ"/>
</dbReference>
<reference evidence="16" key="1">
    <citation type="submission" date="2017-10" db="EMBL/GenBank/DDBJ databases">
        <title>Whole genome sequencing of members of genus Pseudoxanthomonas.</title>
        <authorList>
            <person name="Kumar S."/>
            <person name="Bansal K."/>
            <person name="Kaur A."/>
            <person name="Patil P."/>
            <person name="Sharma S."/>
            <person name="Patil P.B."/>
        </authorList>
    </citation>
    <scope>NUCLEOTIDE SEQUENCE</scope>
    <source>
        <strain evidence="16">DSM 22914</strain>
    </source>
</reference>
<evidence type="ECO:0000313" key="16">
    <source>
        <dbReference type="EMBL" id="KAF1690405.1"/>
    </source>
</evidence>
<dbReference type="GO" id="GO:0016020">
    <property type="term" value="C:membrane"/>
    <property type="evidence" value="ECO:0007669"/>
    <property type="project" value="TreeGrafter"/>
</dbReference>
<dbReference type="InterPro" id="IPR050344">
    <property type="entry name" value="Peptidase_M1_aminopeptidases"/>
</dbReference>
<dbReference type="CDD" id="cd09601">
    <property type="entry name" value="M1_APN-Q_like"/>
    <property type="match status" value="1"/>
</dbReference>
<dbReference type="InterPro" id="IPR001930">
    <property type="entry name" value="Peptidase_M1"/>
</dbReference>
<proteinExistence type="inferred from homology"/>
<dbReference type="EMBL" id="PDWK01000006">
    <property type="protein sequence ID" value="KAF1690405.1"/>
    <property type="molecule type" value="Genomic_DNA"/>
</dbReference>
<evidence type="ECO:0000256" key="13">
    <source>
        <dbReference type="PIRSR" id="PIRSR634016-4"/>
    </source>
</evidence>
<evidence type="ECO:0000256" key="2">
    <source>
        <dbReference type="ARBA" id="ARBA00010136"/>
    </source>
</evidence>
<dbReference type="Pfam" id="PF11838">
    <property type="entry name" value="ERAP1_C"/>
    <property type="match status" value="1"/>
</dbReference>
<evidence type="ECO:0000256" key="12">
    <source>
        <dbReference type="PIRSR" id="PIRSR634016-3"/>
    </source>
</evidence>
<dbReference type="InterPro" id="IPR024571">
    <property type="entry name" value="ERAP1-like_C_dom"/>
</dbReference>
<dbReference type="Pfam" id="PF01433">
    <property type="entry name" value="Peptidase_M1"/>
    <property type="match status" value="1"/>
</dbReference>
<dbReference type="FunFam" id="1.10.390.10:FF:000006">
    <property type="entry name" value="Puromycin-sensitive aminopeptidase"/>
    <property type="match status" value="1"/>
</dbReference>
<dbReference type="GO" id="GO:0005615">
    <property type="term" value="C:extracellular space"/>
    <property type="evidence" value="ECO:0007669"/>
    <property type="project" value="TreeGrafter"/>
</dbReference>
<dbReference type="GO" id="GO:0043171">
    <property type="term" value="P:peptide catabolic process"/>
    <property type="evidence" value="ECO:0007669"/>
    <property type="project" value="TreeGrafter"/>
</dbReference>
<evidence type="ECO:0000256" key="8">
    <source>
        <dbReference type="ARBA" id="ARBA00022801"/>
    </source>
</evidence>
<evidence type="ECO:0000256" key="9">
    <source>
        <dbReference type="ARBA" id="ARBA00022833"/>
    </source>
</evidence>
<comment type="catalytic activity">
    <reaction evidence="1">
        <text>Release of an N-terminal amino acid, Xaa-|-Yaa- from a peptide, amide or arylamide. Xaa is preferably Ala, but may be most amino acids including Pro (slow action). When a terminal hydrophobic residue is followed by a prolyl residue, the two may be released as an intact Xaa-Pro dipeptide.</text>
        <dbReference type="EC" id="3.4.11.2"/>
    </reaction>
</comment>
<dbReference type="PANTHER" id="PTHR11533:SF174">
    <property type="entry name" value="PUROMYCIN-SENSITIVE AMINOPEPTIDASE-RELATED"/>
    <property type="match status" value="1"/>
</dbReference>
<evidence type="ECO:0000259" key="15">
    <source>
        <dbReference type="Pfam" id="PF11838"/>
    </source>
</evidence>
<dbReference type="GO" id="GO:0008270">
    <property type="term" value="F:zinc ion binding"/>
    <property type="evidence" value="ECO:0007669"/>
    <property type="project" value="InterPro"/>
</dbReference>
<keyword evidence="8" id="KW-0378">Hydrolase</keyword>
<feature type="binding site" evidence="12">
    <location>
        <position position="58"/>
    </location>
    <ligand>
        <name>Zn(2+)</name>
        <dbReference type="ChEBI" id="CHEBI:29105"/>
        <note>catalytic</note>
    </ligand>
</feature>
<keyword evidence="6" id="KW-0645">Protease</keyword>
<feature type="binding site" evidence="12">
    <location>
        <position position="35"/>
    </location>
    <ligand>
        <name>Zn(2+)</name>
        <dbReference type="ChEBI" id="CHEBI:29105"/>
        <note>catalytic</note>
    </ligand>
</feature>
<evidence type="ECO:0000256" key="10">
    <source>
        <dbReference type="ARBA" id="ARBA00023049"/>
    </source>
</evidence>
<dbReference type="GO" id="GO:0005737">
    <property type="term" value="C:cytoplasm"/>
    <property type="evidence" value="ECO:0007669"/>
    <property type="project" value="TreeGrafter"/>
</dbReference>
<keyword evidence="9 12" id="KW-0862">Zinc</keyword>
<evidence type="ECO:0000313" key="17">
    <source>
        <dbReference type="Proteomes" id="UP000717981"/>
    </source>
</evidence>
<feature type="domain" description="Peptidase M1 membrane alanine aminopeptidase" evidence="14">
    <location>
        <begin position="1"/>
        <end position="174"/>
    </location>
</feature>
<dbReference type="AlphaFoldDB" id="A0A921TGT1"/>
<dbReference type="InterPro" id="IPR014782">
    <property type="entry name" value="Peptidase_M1_dom"/>
</dbReference>
<keyword evidence="10" id="KW-0482">Metalloprotease</keyword>
<dbReference type="GO" id="GO:0006508">
    <property type="term" value="P:proteolysis"/>
    <property type="evidence" value="ECO:0007669"/>
    <property type="project" value="UniProtKB-KW"/>
</dbReference>
<feature type="domain" description="ERAP1-like C-terminal" evidence="15">
    <location>
        <begin position="255"/>
        <end position="559"/>
    </location>
</feature>
<evidence type="ECO:0000256" key="11">
    <source>
        <dbReference type="PIRSR" id="PIRSR634016-1"/>
    </source>
</evidence>
<evidence type="ECO:0000256" key="3">
    <source>
        <dbReference type="ARBA" id="ARBA00012564"/>
    </source>
</evidence>
<dbReference type="GO" id="GO:0070006">
    <property type="term" value="F:metalloaminopeptidase activity"/>
    <property type="evidence" value="ECO:0007669"/>
    <property type="project" value="TreeGrafter"/>
</dbReference>
<dbReference type="SUPFAM" id="SSF55486">
    <property type="entry name" value="Metalloproteases ('zincins'), catalytic domain"/>
    <property type="match status" value="1"/>
</dbReference>
<dbReference type="Gene3D" id="1.25.50.20">
    <property type="match status" value="1"/>
</dbReference>
<accession>A0A921TGT1</accession>
<dbReference type="Gene3D" id="1.10.390.10">
    <property type="entry name" value="Neutral Protease Domain 2"/>
    <property type="match status" value="1"/>
</dbReference>
<gene>
    <name evidence="16" type="ORF">CR938_02205</name>
</gene>
<comment type="similarity">
    <text evidence="2">Belongs to the peptidase M1 family.</text>
</comment>
<keyword evidence="7 12" id="KW-0479">Metal-binding</keyword>
<evidence type="ECO:0000256" key="4">
    <source>
        <dbReference type="ARBA" id="ARBA00015611"/>
    </source>
</evidence>
<dbReference type="PRINTS" id="PR00756">
    <property type="entry name" value="ALADIPTASE"/>
</dbReference>
<evidence type="ECO:0000256" key="6">
    <source>
        <dbReference type="ARBA" id="ARBA00022670"/>
    </source>
</evidence>
<protein>
    <recommendedName>
        <fullName evidence="4">Aminopeptidase N</fullName>
        <ecNumber evidence="3">3.4.11.2</ecNumber>
    </recommendedName>
</protein>
<feature type="active site" description="Proton acceptor" evidence="11">
    <location>
        <position position="36"/>
    </location>
</feature>
<dbReference type="Proteomes" id="UP000717981">
    <property type="component" value="Unassembled WGS sequence"/>
</dbReference>
<organism evidence="16 17">
    <name type="scientific">Pseudoxanthomonas taiwanensis</name>
    <dbReference type="NCBI Taxonomy" id="176598"/>
    <lineage>
        <taxon>Bacteria</taxon>
        <taxon>Pseudomonadati</taxon>
        <taxon>Pseudomonadota</taxon>
        <taxon>Gammaproteobacteria</taxon>
        <taxon>Lysobacterales</taxon>
        <taxon>Lysobacteraceae</taxon>
        <taxon>Pseudoxanthomonas</taxon>
    </lineage>
</organism>
<dbReference type="GO" id="GO:0016285">
    <property type="term" value="F:alanyl aminopeptidase activity"/>
    <property type="evidence" value="ECO:0007669"/>
    <property type="project" value="UniProtKB-EC"/>
</dbReference>
<dbReference type="GO" id="GO:0042277">
    <property type="term" value="F:peptide binding"/>
    <property type="evidence" value="ECO:0007669"/>
    <property type="project" value="TreeGrafter"/>
</dbReference>
<evidence type="ECO:0000259" key="14">
    <source>
        <dbReference type="Pfam" id="PF01433"/>
    </source>
</evidence>
<sequence>MENWGAIFTFERALLLDPAISNTSDRQAVFEIAAHEIAHQWFGNLVTMAWWDDLWLNEGFATWMEGHITRKLHPEWDPDDVRVVYTSRGAMDRDAYATTHPVVQHVETVEQASQAFDGITYGKGAAVISMLEDYVGAEAWRQGVRSYIARHAYGNAVTDALWREIDQAAAGKEFLQVAHDFTLQPGVPLIRAAVRCEDGRGVLALGQGEYSIDRPDKEPLRWRVPVKVRAADGSEQRVLVDGRAEVALPGCEGPVVVNAGQKGYFRPLYAPEQFQALGQAFTRLPVVDQLGVLMDANALAAVGLQPEGDVLDLVAQVPLEASADLWLQLSDILGGLDELYGDEAAGQARFRRFAVARLSPKLAQLGWEDRDGDSATTRRLRAALIGTLSRLGDPRVIAEARRRFEAFLRDPESLPVELRRPVLGIVARHADAATWERLRAMAQAETSSLLREQYYTLLGTATDRALAQRALALALTDEPGATTSAGMIGAVARNHPHLAFDFAVAHKAQVDPLVDSTSNARYYPYLGAAANDLAMVDKIRAFAEQHVAPTSRRDAETAMVGIQTRVKLRQRRLPQIDAWLRRHGL</sequence>
<comment type="cofactor">
    <cofactor evidence="12">
        <name>Zn(2+)</name>
        <dbReference type="ChEBI" id="CHEBI:29105"/>
    </cofactor>
    <text evidence="12">Binds 1 zinc ion per subunit.</text>
</comment>
<evidence type="ECO:0000256" key="1">
    <source>
        <dbReference type="ARBA" id="ARBA00000098"/>
    </source>
</evidence>
<feature type="binding site" evidence="12">
    <location>
        <position position="39"/>
    </location>
    <ligand>
        <name>Zn(2+)</name>
        <dbReference type="ChEBI" id="CHEBI:29105"/>
        <note>catalytic</note>
    </ligand>
</feature>
<keyword evidence="5" id="KW-0031">Aminopeptidase</keyword>
<comment type="caution">
    <text evidence="16">The sequence shown here is derived from an EMBL/GenBank/DDBJ whole genome shotgun (WGS) entry which is preliminary data.</text>
</comment>
<evidence type="ECO:0000256" key="7">
    <source>
        <dbReference type="ARBA" id="ARBA00022723"/>
    </source>
</evidence>
<feature type="site" description="Transition state stabilizer" evidence="13">
    <location>
        <position position="121"/>
    </location>
</feature>